<dbReference type="EMBL" id="AP009389">
    <property type="protein sequence ID" value="BAF58240.1"/>
    <property type="molecule type" value="Genomic_DNA"/>
</dbReference>
<keyword evidence="6" id="KW-1185">Reference proteome</keyword>
<accession>A5D687</accession>
<evidence type="ECO:0000313" key="6">
    <source>
        <dbReference type="Proteomes" id="UP000006556"/>
    </source>
</evidence>
<feature type="domain" description="4Fe-4S ferredoxin-type" evidence="4">
    <location>
        <begin position="49"/>
        <end position="79"/>
    </location>
</feature>
<proteinExistence type="predicted"/>
<sequence length="85" mass="9036">MTPEFVPKTQKLEKGTFILFPALCKGCGLCIEKCPKKSIGWSEVLGVYGTPTVEANNSCIACGICQAVCPDCAIRIEKNGTAGRP</sequence>
<dbReference type="PANTHER" id="PTHR43122:SF2">
    <property type="entry name" value="FERREDOXIN SUBUNIT OF PYRUVATE:FLAVODOXIN OXIDOREDUCTASE"/>
    <property type="match status" value="1"/>
</dbReference>
<protein>
    <submittedName>
        <fullName evidence="5">Ferredoxin</fullName>
    </submittedName>
</protein>
<name>A5D687_PELTS</name>
<dbReference type="GO" id="GO:0046872">
    <property type="term" value="F:metal ion binding"/>
    <property type="evidence" value="ECO:0007669"/>
    <property type="project" value="UniProtKB-KW"/>
</dbReference>
<dbReference type="GO" id="GO:0051536">
    <property type="term" value="F:iron-sulfur cluster binding"/>
    <property type="evidence" value="ECO:0007669"/>
    <property type="project" value="UniProtKB-KW"/>
</dbReference>
<dbReference type="InterPro" id="IPR017900">
    <property type="entry name" value="4Fe4S_Fe_S_CS"/>
</dbReference>
<evidence type="ECO:0000256" key="2">
    <source>
        <dbReference type="ARBA" id="ARBA00023004"/>
    </source>
</evidence>
<dbReference type="PROSITE" id="PS51379">
    <property type="entry name" value="4FE4S_FER_2"/>
    <property type="match status" value="2"/>
</dbReference>
<evidence type="ECO:0000259" key="4">
    <source>
        <dbReference type="PROSITE" id="PS51379"/>
    </source>
</evidence>
<dbReference type="Gene3D" id="3.30.70.20">
    <property type="match status" value="1"/>
</dbReference>
<evidence type="ECO:0000256" key="1">
    <source>
        <dbReference type="ARBA" id="ARBA00022723"/>
    </source>
</evidence>
<reference evidence="6" key="1">
    <citation type="journal article" date="2008" name="Genome Res.">
        <title>The genome of Pelotomaculum thermopropionicum reveals niche-associated evolution in anaerobic microbiota.</title>
        <authorList>
            <person name="Kosaka T."/>
            <person name="Kato S."/>
            <person name="Shimoyama T."/>
            <person name="Ishii S."/>
            <person name="Abe T."/>
            <person name="Watanabe K."/>
        </authorList>
    </citation>
    <scope>NUCLEOTIDE SEQUENCE [LARGE SCALE GENOMIC DNA]</scope>
    <source>
        <strain evidence="6">DSM 13744 / JCM 10971 / SI</strain>
    </source>
</reference>
<dbReference type="Proteomes" id="UP000006556">
    <property type="component" value="Chromosome"/>
</dbReference>
<dbReference type="KEGG" id="pth:PTH_0059"/>
<dbReference type="HOGENOM" id="CLU_139698_5_3_9"/>
<keyword evidence="3" id="KW-0411">Iron-sulfur</keyword>
<dbReference type="PANTHER" id="PTHR43122">
    <property type="entry name" value="FERREDOXIN SUBUNIT OF PYRUVATE:FLAVODOXIN OXIDOREDUCTASE-RELATED"/>
    <property type="match status" value="1"/>
</dbReference>
<dbReference type="PROSITE" id="PS00198">
    <property type="entry name" value="4FE4S_FER_1"/>
    <property type="match status" value="2"/>
</dbReference>
<keyword evidence="2" id="KW-0408">Iron</keyword>
<dbReference type="Pfam" id="PF12838">
    <property type="entry name" value="Fer4_7"/>
    <property type="match status" value="1"/>
</dbReference>
<dbReference type="AlphaFoldDB" id="A5D687"/>
<feature type="domain" description="4Fe-4S ferredoxin-type" evidence="4">
    <location>
        <begin position="15"/>
        <end position="44"/>
    </location>
</feature>
<dbReference type="SUPFAM" id="SSF54862">
    <property type="entry name" value="4Fe-4S ferredoxins"/>
    <property type="match status" value="1"/>
</dbReference>
<organism evidence="5 6">
    <name type="scientific">Pelotomaculum thermopropionicum (strain DSM 13744 / JCM 10971 / SI)</name>
    <dbReference type="NCBI Taxonomy" id="370438"/>
    <lineage>
        <taxon>Bacteria</taxon>
        <taxon>Bacillati</taxon>
        <taxon>Bacillota</taxon>
        <taxon>Clostridia</taxon>
        <taxon>Eubacteriales</taxon>
        <taxon>Desulfotomaculaceae</taxon>
        <taxon>Pelotomaculum</taxon>
    </lineage>
</organism>
<gene>
    <name evidence="5" type="ordered locus">PTH_0059</name>
</gene>
<dbReference type="InterPro" id="IPR017896">
    <property type="entry name" value="4Fe4S_Fe-S-bd"/>
</dbReference>
<dbReference type="eggNOG" id="COG1146">
    <property type="taxonomic scope" value="Bacteria"/>
</dbReference>
<dbReference type="STRING" id="370438.PTH_0059"/>
<evidence type="ECO:0000313" key="5">
    <source>
        <dbReference type="EMBL" id="BAF58240.1"/>
    </source>
</evidence>
<evidence type="ECO:0000256" key="3">
    <source>
        <dbReference type="ARBA" id="ARBA00023014"/>
    </source>
</evidence>
<keyword evidence="1" id="KW-0479">Metal-binding</keyword>